<feature type="region of interest" description="Disordered" evidence="1">
    <location>
        <begin position="176"/>
        <end position="204"/>
    </location>
</feature>
<evidence type="ECO:0000313" key="2">
    <source>
        <dbReference type="EMBL" id="KAF7315992.1"/>
    </source>
</evidence>
<comment type="caution">
    <text evidence="2">The sequence shown here is derived from an EMBL/GenBank/DDBJ whole genome shotgun (WGS) entry which is preliminary data.</text>
</comment>
<evidence type="ECO:0000256" key="1">
    <source>
        <dbReference type="SAM" id="MobiDB-lite"/>
    </source>
</evidence>
<name>A0A8H6WFP8_9AGAR</name>
<evidence type="ECO:0000313" key="3">
    <source>
        <dbReference type="Proteomes" id="UP000636479"/>
    </source>
</evidence>
<protein>
    <submittedName>
        <fullName evidence="2">Uncharacterized protein</fullName>
    </submittedName>
</protein>
<proteinExistence type="predicted"/>
<feature type="compositionally biased region" description="Low complexity" evidence="1">
    <location>
        <begin position="185"/>
        <end position="197"/>
    </location>
</feature>
<organism evidence="2 3">
    <name type="scientific">Mycena indigotica</name>
    <dbReference type="NCBI Taxonomy" id="2126181"/>
    <lineage>
        <taxon>Eukaryota</taxon>
        <taxon>Fungi</taxon>
        <taxon>Dikarya</taxon>
        <taxon>Basidiomycota</taxon>
        <taxon>Agaricomycotina</taxon>
        <taxon>Agaricomycetes</taxon>
        <taxon>Agaricomycetidae</taxon>
        <taxon>Agaricales</taxon>
        <taxon>Marasmiineae</taxon>
        <taxon>Mycenaceae</taxon>
        <taxon>Mycena</taxon>
    </lineage>
</organism>
<dbReference type="AlphaFoldDB" id="A0A8H6WFP8"/>
<gene>
    <name evidence="2" type="ORF">MIND_00116500</name>
</gene>
<dbReference type="Proteomes" id="UP000636479">
    <property type="component" value="Unassembled WGS sequence"/>
</dbReference>
<dbReference type="RefSeq" id="XP_037226015.1">
    <property type="nucleotide sequence ID" value="XM_037358105.1"/>
</dbReference>
<sequence length="259" mass="28645">MFPWSKSTITRSASTPPVVVARPLPPTNTMCSSPVDSWTIAQSRDNPPTKTTVALPLSFAQNPVLPRRFWDRIHTAIAYAHNPKPHIDRVCPRHATEHSALNSRASRLRCRCVHRPLAHVPRAEKNSSTTTTLRCTGRRKACRVCPVSRYEARVGCIDVERYPAMARLAHRLPLQSLDGVEPGKPQSTPPTQNTTQSRLQLPNSVPQPPLSVAVLIAMPIAPPAAATVDHSFPQETDPAPENIVIGISQTWFLEEGHRR</sequence>
<reference evidence="2" key="1">
    <citation type="submission" date="2020-05" db="EMBL/GenBank/DDBJ databases">
        <title>Mycena genomes resolve the evolution of fungal bioluminescence.</title>
        <authorList>
            <person name="Tsai I.J."/>
        </authorList>
    </citation>
    <scope>NUCLEOTIDE SEQUENCE</scope>
    <source>
        <strain evidence="2">171206Taipei</strain>
    </source>
</reference>
<dbReference type="GeneID" id="59340621"/>
<dbReference type="EMBL" id="JACAZF010000001">
    <property type="protein sequence ID" value="KAF7315992.1"/>
    <property type="molecule type" value="Genomic_DNA"/>
</dbReference>
<keyword evidence="3" id="KW-1185">Reference proteome</keyword>
<accession>A0A8H6WFP8</accession>